<evidence type="ECO:0000313" key="2">
    <source>
        <dbReference type="WBParaSite" id="maker-unitig_19816-snap-gene-0.1-mRNA-1"/>
    </source>
</evidence>
<dbReference type="Proteomes" id="UP000095280">
    <property type="component" value="Unplaced"/>
</dbReference>
<evidence type="ECO:0000313" key="1">
    <source>
        <dbReference type="Proteomes" id="UP000095280"/>
    </source>
</evidence>
<dbReference type="AlphaFoldDB" id="A0A1I8F426"/>
<dbReference type="WBParaSite" id="maker-unitig_19816-snap-gene-0.1-mRNA-1">
    <property type="protein sequence ID" value="maker-unitig_19816-snap-gene-0.1-mRNA-1"/>
    <property type="gene ID" value="maker-unitig_19816-snap-gene-0.1"/>
</dbReference>
<sequence length="377" mass="41377">MAAQRGNPEHAKRHWQLAKASLLEWRSAKVAVNLGRRHLAVLKRVSHAGNELLNRLLATTLNIRGSVVVTRICSTQQQQQHEAKVLTSVYDSERAWHVAFAMLSELALAHAACDTSTAETKPAVPRNSRFIGPKLQALECEQPLHANGIKRLLRLAKLVLKSSELLNRLVSAGESRGCQVSSGRDFGAQICQLWLLSAVQDWARHLSRLDRGADGSPATIEARSAGLATRQGRLGLGGLGGLAACSFSSLRHGCLHRLEQTPETGRRLRHMRILRTAKPLSPFQRRRSAPTFHSACRIGSQPVPLPACAVTSAIDIGMLARSARGRRPRRGTWEAALPLLLARVALTGPRLGCRRKRRRRCELFVDADSDIVIVQTG</sequence>
<accession>A0A1I8F426</accession>
<organism evidence="1 2">
    <name type="scientific">Macrostomum lignano</name>
    <dbReference type="NCBI Taxonomy" id="282301"/>
    <lineage>
        <taxon>Eukaryota</taxon>
        <taxon>Metazoa</taxon>
        <taxon>Spiralia</taxon>
        <taxon>Lophotrochozoa</taxon>
        <taxon>Platyhelminthes</taxon>
        <taxon>Rhabditophora</taxon>
        <taxon>Macrostomorpha</taxon>
        <taxon>Macrostomida</taxon>
        <taxon>Macrostomidae</taxon>
        <taxon>Macrostomum</taxon>
    </lineage>
</organism>
<keyword evidence="1" id="KW-1185">Reference proteome</keyword>
<name>A0A1I8F426_9PLAT</name>
<protein>
    <submittedName>
        <fullName evidence="2">ANK_REP_REGION domain-containing protein</fullName>
    </submittedName>
</protein>
<proteinExistence type="predicted"/>
<reference evidence="2" key="1">
    <citation type="submission" date="2016-11" db="UniProtKB">
        <authorList>
            <consortium name="WormBaseParasite"/>
        </authorList>
    </citation>
    <scope>IDENTIFICATION</scope>
</reference>